<dbReference type="InterPro" id="IPR043426">
    <property type="entry name" value="MltB-like"/>
</dbReference>
<feature type="compositionally biased region" description="Low complexity" evidence="1">
    <location>
        <begin position="390"/>
        <end position="493"/>
    </location>
</feature>
<dbReference type="EMBL" id="JAVREH010000002">
    <property type="protein sequence ID" value="MDT0260272.1"/>
    <property type="molecule type" value="Genomic_DNA"/>
</dbReference>
<organism evidence="4 5">
    <name type="scientific">Jatrophihabitans lederbergiae</name>
    <dbReference type="NCBI Taxonomy" id="3075547"/>
    <lineage>
        <taxon>Bacteria</taxon>
        <taxon>Bacillati</taxon>
        <taxon>Actinomycetota</taxon>
        <taxon>Actinomycetes</taxon>
        <taxon>Jatrophihabitantales</taxon>
        <taxon>Jatrophihabitantaceae</taxon>
        <taxon>Jatrophihabitans</taxon>
    </lineage>
</organism>
<feature type="domain" description="Transglycosylase SLT" evidence="3">
    <location>
        <begin position="239"/>
        <end position="283"/>
    </location>
</feature>
<evidence type="ECO:0000256" key="2">
    <source>
        <dbReference type="SAM" id="SignalP"/>
    </source>
</evidence>
<dbReference type="EC" id="2.4.-.-" evidence="4"/>
<feature type="region of interest" description="Disordered" evidence="1">
    <location>
        <begin position="65"/>
        <end position="130"/>
    </location>
</feature>
<dbReference type="PANTHER" id="PTHR30163:SF8">
    <property type="entry name" value="LYTIC MUREIN TRANSGLYCOSYLASE"/>
    <property type="match status" value="1"/>
</dbReference>
<feature type="signal peptide" evidence="2">
    <location>
        <begin position="1"/>
        <end position="23"/>
    </location>
</feature>
<evidence type="ECO:0000259" key="3">
    <source>
        <dbReference type="Pfam" id="PF13406"/>
    </source>
</evidence>
<feature type="compositionally biased region" description="Gly residues" evidence="1">
    <location>
        <begin position="373"/>
        <end position="389"/>
    </location>
</feature>
<dbReference type="Proteomes" id="UP001183176">
    <property type="component" value="Unassembled WGS sequence"/>
</dbReference>
<dbReference type="GO" id="GO:0016757">
    <property type="term" value="F:glycosyltransferase activity"/>
    <property type="evidence" value="ECO:0007669"/>
    <property type="project" value="UniProtKB-KW"/>
</dbReference>
<dbReference type="RefSeq" id="WP_311421425.1">
    <property type="nucleotide sequence ID" value="NZ_JAVREH010000002.1"/>
</dbReference>
<comment type="caution">
    <text evidence="4">The sequence shown here is derived from an EMBL/GenBank/DDBJ whole genome shotgun (WGS) entry which is preliminary data.</text>
</comment>
<feature type="compositionally biased region" description="Low complexity" evidence="1">
    <location>
        <begin position="92"/>
        <end position="105"/>
    </location>
</feature>
<gene>
    <name evidence="4" type="ORF">RM423_02575</name>
</gene>
<reference evidence="5" key="1">
    <citation type="submission" date="2023-07" db="EMBL/GenBank/DDBJ databases">
        <title>30 novel species of actinomycetes from the DSMZ collection.</title>
        <authorList>
            <person name="Nouioui I."/>
        </authorList>
    </citation>
    <scope>NUCLEOTIDE SEQUENCE [LARGE SCALE GENOMIC DNA]</scope>
    <source>
        <strain evidence="5">DSM 44399</strain>
    </source>
</reference>
<name>A0ABU2J5K4_9ACTN</name>
<dbReference type="Gene3D" id="1.10.530.10">
    <property type="match status" value="1"/>
</dbReference>
<dbReference type="PANTHER" id="PTHR30163">
    <property type="entry name" value="MEMBRANE-BOUND LYTIC MUREIN TRANSGLYCOSYLASE B"/>
    <property type="match status" value="1"/>
</dbReference>
<keyword evidence="5" id="KW-1185">Reference proteome</keyword>
<feature type="compositionally biased region" description="Low complexity" evidence="1">
    <location>
        <begin position="358"/>
        <end position="372"/>
    </location>
</feature>
<keyword evidence="2" id="KW-0732">Signal</keyword>
<keyword evidence="4" id="KW-0328">Glycosyltransferase</keyword>
<evidence type="ECO:0000313" key="4">
    <source>
        <dbReference type="EMBL" id="MDT0260272.1"/>
    </source>
</evidence>
<accession>A0ABU2J5K4</accession>
<protein>
    <submittedName>
        <fullName evidence="4">Lytic murein transglycosylase</fullName>
        <ecNumber evidence="4">2.4.-.-</ecNumber>
    </submittedName>
</protein>
<dbReference type="Pfam" id="PF13406">
    <property type="entry name" value="SLT_2"/>
    <property type="match status" value="1"/>
</dbReference>
<proteinExistence type="predicted"/>
<dbReference type="InterPro" id="IPR023346">
    <property type="entry name" value="Lysozyme-like_dom_sf"/>
</dbReference>
<dbReference type="InterPro" id="IPR031304">
    <property type="entry name" value="SLT_2"/>
</dbReference>
<dbReference type="SUPFAM" id="SSF53955">
    <property type="entry name" value="Lysozyme-like"/>
    <property type="match status" value="1"/>
</dbReference>
<evidence type="ECO:0000313" key="5">
    <source>
        <dbReference type="Proteomes" id="UP001183176"/>
    </source>
</evidence>
<sequence>MAHPRYAPSGAVNFSLTRIITSAAVLAAAALVCAPALESAGRTAAAASVSESGLSGVEAGAAGAESSAGTAGAGLGSGPPGSGQPGSGQPGSGSPAPSSSSWPGAIPIRPSTFATVPPAPSGTGVSPGPSGTGVSVVSAVFGPAGEVGALGIPAMVLRAYHQAAAKLAVEEPSCKLPWWLLAGIGHTESGHAEDGRLSADGTTRGKILGPRLNGGIAGDAIISDTDHGAYDGDTGYDRAVGPMQFIPSTWLRWGADGNADGKRDPSNIFDATLAAGHYLCADGRDLSTTAGLQAAVLSYNHSAPYLKTVLAWGTAYRSGASSVDDSLLPVVADVTKVRPPVSSRPPKRKPAVTRSSKTPSGSHGRSSPSGASAGSGSGGSAAGGRGGTRSGSSSGAPSASPTPTGSGSGPGSSSAQPTPTGSTSGSPTAKPCGSPTSTTSARATDATSSAAPSPRLASSATVSASAAPASAASTSAVKTSAASPTATPTTCAP</sequence>
<dbReference type="CDD" id="cd13399">
    <property type="entry name" value="Slt35-like"/>
    <property type="match status" value="1"/>
</dbReference>
<feature type="chain" id="PRO_5045174546" evidence="2">
    <location>
        <begin position="24"/>
        <end position="493"/>
    </location>
</feature>
<feature type="compositionally biased region" description="Gly residues" evidence="1">
    <location>
        <begin position="71"/>
        <end position="91"/>
    </location>
</feature>
<keyword evidence="4" id="KW-0808">Transferase</keyword>
<feature type="region of interest" description="Disordered" evidence="1">
    <location>
        <begin position="338"/>
        <end position="493"/>
    </location>
</feature>
<feature type="compositionally biased region" description="Low complexity" evidence="1">
    <location>
        <begin position="121"/>
        <end position="130"/>
    </location>
</feature>
<evidence type="ECO:0000256" key="1">
    <source>
        <dbReference type="SAM" id="MobiDB-lite"/>
    </source>
</evidence>